<reference evidence="12" key="1">
    <citation type="journal article" date="2020" name="Stud. Mycol.">
        <title>101 Dothideomycetes genomes: a test case for predicting lifestyles and emergence of pathogens.</title>
        <authorList>
            <person name="Haridas S."/>
            <person name="Albert R."/>
            <person name="Binder M."/>
            <person name="Bloem J."/>
            <person name="Labutti K."/>
            <person name="Salamov A."/>
            <person name="Andreopoulos B."/>
            <person name="Baker S."/>
            <person name="Barry K."/>
            <person name="Bills G."/>
            <person name="Bluhm B."/>
            <person name="Cannon C."/>
            <person name="Castanera R."/>
            <person name="Culley D."/>
            <person name="Daum C."/>
            <person name="Ezra D."/>
            <person name="Gonzalez J."/>
            <person name="Henrissat B."/>
            <person name="Kuo A."/>
            <person name="Liang C."/>
            <person name="Lipzen A."/>
            <person name="Lutzoni F."/>
            <person name="Magnuson J."/>
            <person name="Mondo S."/>
            <person name="Nolan M."/>
            <person name="Ohm R."/>
            <person name="Pangilinan J."/>
            <person name="Park H.-J."/>
            <person name="Ramirez L."/>
            <person name="Alfaro M."/>
            <person name="Sun H."/>
            <person name="Tritt A."/>
            <person name="Yoshinaga Y."/>
            <person name="Zwiers L.-H."/>
            <person name="Turgeon B."/>
            <person name="Goodwin S."/>
            <person name="Spatafora J."/>
            <person name="Crous P."/>
            <person name="Grigoriev I."/>
        </authorList>
    </citation>
    <scope>NUCLEOTIDE SEQUENCE</scope>
    <source>
        <strain evidence="12">CBS 133067</strain>
    </source>
</reference>
<sequence length="374" mass="40008">MARLSYLLVSALSVLGAAAASAVKDLDGSNFDSIVLNSGKPALVEFFAPWCGHCKNLAPVYDELASTFAFAENKVTVAKVDADNHKDLGKRFGVQGFPTLKWFDGKSDKPEDYSSGRDLESLQSFITDKTGIKPKGAKKAPSKVEMLSDSKFKQQVGSDKNVLVAFTAPWCGHCKNLAPTWETLAEDFASEPSVVIAKVDAESPDAKQTAQDQGVSSYPTIKYFPAGSTEAEKYEGGRTEKDFIAFINEKAGTHRAVGGGLDATGGTIAAMDTVVDKILASGEDFASGVEDVKKAAKSASADASNKFADYYVKVTEKMGTNKGYVEKELKRLQGLLAKGGLAPEKQDDLTSRSNILRKFIAAKDEAADAVKEEL</sequence>
<evidence type="ECO:0000256" key="8">
    <source>
        <dbReference type="ARBA" id="ARBA00023284"/>
    </source>
</evidence>
<name>A0A9P4IV21_9PEZI</name>
<feature type="domain" description="Thioredoxin" evidence="11">
    <location>
        <begin position="134"/>
        <end position="252"/>
    </location>
</feature>
<dbReference type="FunFam" id="3.40.30.10:FF:000032">
    <property type="entry name" value="Protein disulfide-isomerase A6 homolog"/>
    <property type="match status" value="2"/>
</dbReference>
<dbReference type="AlphaFoldDB" id="A0A9P4IV21"/>
<organism evidence="12 13">
    <name type="scientific">Rhizodiscina lignyota</name>
    <dbReference type="NCBI Taxonomy" id="1504668"/>
    <lineage>
        <taxon>Eukaryota</taxon>
        <taxon>Fungi</taxon>
        <taxon>Dikarya</taxon>
        <taxon>Ascomycota</taxon>
        <taxon>Pezizomycotina</taxon>
        <taxon>Dothideomycetes</taxon>
        <taxon>Pleosporomycetidae</taxon>
        <taxon>Aulographales</taxon>
        <taxon>Rhizodiscinaceae</taxon>
        <taxon>Rhizodiscina</taxon>
    </lineage>
</organism>
<dbReference type="PROSITE" id="PS51352">
    <property type="entry name" value="THIOREDOXIN_2"/>
    <property type="match status" value="2"/>
</dbReference>
<keyword evidence="6" id="KW-1015">Disulfide bond</keyword>
<dbReference type="OrthoDB" id="10264505at2759"/>
<dbReference type="InterPro" id="IPR036249">
    <property type="entry name" value="Thioredoxin-like_sf"/>
</dbReference>
<dbReference type="CDD" id="cd00238">
    <property type="entry name" value="ERp29c"/>
    <property type="match status" value="1"/>
</dbReference>
<proteinExistence type="inferred from homology"/>
<dbReference type="Proteomes" id="UP000799772">
    <property type="component" value="Unassembled WGS sequence"/>
</dbReference>
<gene>
    <name evidence="12" type="ORF">NA57DRAFT_63154</name>
</gene>
<dbReference type="InterPro" id="IPR005788">
    <property type="entry name" value="PDI_thioredoxin-like_dom"/>
</dbReference>
<dbReference type="PANTHER" id="PTHR45672:SF11">
    <property type="entry name" value="PROTEIN DISULFIDE-ISOMERASE C17H9.14C"/>
    <property type="match status" value="1"/>
</dbReference>
<dbReference type="Gene3D" id="3.40.30.10">
    <property type="entry name" value="Glutaredoxin"/>
    <property type="match status" value="2"/>
</dbReference>
<dbReference type="CDD" id="cd02998">
    <property type="entry name" value="PDI_a_ERp38"/>
    <property type="match status" value="2"/>
</dbReference>
<dbReference type="EMBL" id="ML978121">
    <property type="protein sequence ID" value="KAF2104821.1"/>
    <property type="molecule type" value="Genomic_DNA"/>
</dbReference>
<feature type="signal peptide" evidence="10">
    <location>
        <begin position="1"/>
        <end position="22"/>
    </location>
</feature>
<evidence type="ECO:0000313" key="13">
    <source>
        <dbReference type="Proteomes" id="UP000799772"/>
    </source>
</evidence>
<keyword evidence="8" id="KW-0676">Redox-active center</keyword>
<feature type="domain" description="Thioredoxin" evidence="11">
    <location>
        <begin position="12"/>
        <end position="131"/>
    </location>
</feature>
<evidence type="ECO:0000313" key="12">
    <source>
        <dbReference type="EMBL" id="KAF2104821.1"/>
    </source>
</evidence>
<dbReference type="SUPFAM" id="SSF52833">
    <property type="entry name" value="Thioredoxin-like"/>
    <property type="match status" value="2"/>
</dbReference>
<comment type="similarity">
    <text evidence="2 9">Belongs to the protein disulfide isomerase family.</text>
</comment>
<dbReference type="SUPFAM" id="SSF47933">
    <property type="entry name" value="ERP29 C domain-like"/>
    <property type="match status" value="1"/>
</dbReference>
<protein>
    <recommendedName>
        <fullName evidence="3">protein disulfide-isomerase</fullName>
        <ecNumber evidence="3">5.3.4.1</ecNumber>
    </recommendedName>
</protein>
<dbReference type="PRINTS" id="PR00421">
    <property type="entry name" value="THIOREDOXIN"/>
</dbReference>
<dbReference type="EC" id="5.3.4.1" evidence="3"/>
<dbReference type="InterPro" id="IPR051063">
    <property type="entry name" value="PDI"/>
</dbReference>
<dbReference type="Gene3D" id="1.20.1150.12">
    <property type="entry name" value="Endoplasmic reticulum resident protein 29, C-terminal domain"/>
    <property type="match status" value="1"/>
</dbReference>
<dbReference type="PROSITE" id="PS00194">
    <property type="entry name" value="THIOREDOXIN_1"/>
    <property type="match status" value="2"/>
</dbReference>
<keyword evidence="5" id="KW-0677">Repeat</keyword>
<evidence type="ECO:0000256" key="1">
    <source>
        <dbReference type="ARBA" id="ARBA00001182"/>
    </source>
</evidence>
<comment type="catalytic activity">
    <reaction evidence="1">
        <text>Catalyzes the rearrangement of -S-S- bonds in proteins.</text>
        <dbReference type="EC" id="5.3.4.1"/>
    </reaction>
</comment>
<dbReference type="InterPro" id="IPR036356">
    <property type="entry name" value="ERp29_C_sf"/>
</dbReference>
<evidence type="ECO:0000256" key="3">
    <source>
        <dbReference type="ARBA" id="ARBA00012723"/>
    </source>
</evidence>
<evidence type="ECO:0000256" key="2">
    <source>
        <dbReference type="ARBA" id="ARBA00006347"/>
    </source>
</evidence>
<evidence type="ECO:0000256" key="9">
    <source>
        <dbReference type="RuleBase" id="RU004208"/>
    </source>
</evidence>
<dbReference type="Pfam" id="PF07749">
    <property type="entry name" value="ERp29"/>
    <property type="match status" value="1"/>
</dbReference>
<evidence type="ECO:0000256" key="7">
    <source>
        <dbReference type="ARBA" id="ARBA00023235"/>
    </source>
</evidence>
<feature type="chain" id="PRO_5040435426" description="protein disulfide-isomerase" evidence="10">
    <location>
        <begin position="23"/>
        <end position="374"/>
    </location>
</feature>
<evidence type="ECO:0000256" key="4">
    <source>
        <dbReference type="ARBA" id="ARBA00022729"/>
    </source>
</evidence>
<keyword evidence="4 10" id="KW-0732">Signal</keyword>
<evidence type="ECO:0000256" key="10">
    <source>
        <dbReference type="SAM" id="SignalP"/>
    </source>
</evidence>
<dbReference type="InterPro" id="IPR017937">
    <property type="entry name" value="Thioredoxin_CS"/>
</dbReference>
<evidence type="ECO:0000256" key="6">
    <source>
        <dbReference type="ARBA" id="ARBA00023157"/>
    </source>
</evidence>
<dbReference type="InterPro" id="IPR013766">
    <property type="entry name" value="Thioredoxin_domain"/>
</dbReference>
<comment type="caution">
    <text evidence="12">The sequence shown here is derived from an EMBL/GenBank/DDBJ whole genome shotgun (WGS) entry which is preliminary data.</text>
</comment>
<evidence type="ECO:0000256" key="5">
    <source>
        <dbReference type="ARBA" id="ARBA00022737"/>
    </source>
</evidence>
<dbReference type="GO" id="GO:0003756">
    <property type="term" value="F:protein disulfide isomerase activity"/>
    <property type="evidence" value="ECO:0007669"/>
    <property type="project" value="UniProtKB-EC"/>
</dbReference>
<dbReference type="GO" id="GO:0005783">
    <property type="term" value="C:endoplasmic reticulum"/>
    <property type="evidence" value="ECO:0007669"/>
    <property type="project" value="InterPro"/>
</dbReference>
<dbReference type="PANTHER" id="PTHR45672">
    <property type="entry name" value="PROTEIN DISULFIDE-ISOMERASE C17H9.14C-RELATED"/>
    <property type="match status" value="1"/>
</dbReference>
<keyword evidence="13" id="KW-1185">Reference proteome</keyword>
<dbReference type="InterPro" id="IPR011679">
    <property type="entry name" value="ERp29_C"/>
</dbReference>
<dbReference type="Pfam" id="PF00085">
    <property type="entry name" value="Thioredoxin"/>
    <property type="match status" value="2"/>
</dbReference>
<accession>A0A9P4IV21</accession>
<dbReference type="NCBIfam" id="TIGR01126">
    <property type="entry name" value="pdi_dom"/>
    <property type="match status" value="2"/>
</dbReference>
<evidence type="ECO:0000259" key="11">
    <source>
        <dbReference type="PROSITE" id="PS51352"/>
    </source>
</evidence>
<dbReference type="GO" id="GO:0006457">
    <property type="term" value="P:protein folding"/>
    <property type="evidence" value="ECO:0007669"/>
    <property type="project" value="TreeGrafter"/>
</dbReference>
<keyword evidence="7 12" id="KW-0413">Isomerase</keyword>